<evidence type="ECO:0000256" key="1">
    <source>
        <dbReference type="SAM" id="Phobius"/>
    </source>
</evidence>
<keyword evidence="1" id="KW-1133">Transmembrane helix</keyword>
<evidence type="ECO:0000259" key="2">
    <source>
        <dbReference type="Pfam" id="PF18718"/>
    </source>
</evidence>
<evidence type="ECO:0000313" key="3">
    <source>
        <dbReference type="EMBL" id="KAG1799569.1"/>
    </source>
</evidence>
<feature type="non-terminal residue" evidence="3">
    <location>
        <position position="1"/>
    </location>
</feature>
<keyword evidence="1" id="KW-0812">Transmembrane</keyword>
<sequence>IAPEVIPPSITTFFSQSFNISVDAVDCLWEIVKDLVWTLPICYPWTVLISGIAACVLYPLVKMCINPKCTAWQLRSLLKKEEQQCVVVFTHASGTHPAWSIHLKCQACNTNYHHNYSVKNKTRTYYGGILSHIQVTEHQFVKLELAMQWI</sequence>
<dbReference type="RefSeq" id="XP_041185738.1">
    <property type="nucleotide sequence ID" value="XM_041329685.1"/>
</dbReference>
<keyword evidence="1" id="KW-0472">Membrane</keyword>
<name>A0A9P7J2H9_9AGAM</name>
<comment type="caution">
    <text evidence="3">The sequence shown here is derived from an EMBL/GenBank/DDBJ whole genome shotgun (WGS) entry which is preliminary data.</text>
</comment>
<gene>
    <name evidence="3" type="ORF">BJ212DRAFT_1248283</name>
</gene>
<dbReference type="Pfam" id="PF18718">
    <property type="entry name" value="CxC5"/>
    <property type="match status" value="1"/>
</dbReference>
<dbReference type="Proteomes" id="UP000807769">
    <property type="component" value="Unassembled WGS sequence"/>
</dbReference>
<dbReference type="InterPro" id="IPR041539">
    <property type="entry name" value="CxC5"/>
</dbReference>
<dbReference type="AlphaFoldDB" id="A0A9P7J2H9"/>
<keyword evidence="4" id="KW-1185">Reference proteome</keyword>
<feature type="non-terminal residue" evidence="3">
    <location>
        <position position="150"/>
    </location>
</feature>
<dbReference type="OrthoDB" id="2639189at2759"/>
<evidence type="ECO:0000313" key="4">
    <source>
        <dbReference type="Proteomes" id="UP000807769"/>
    </source>
</evidence>
<protein>
    <recommendedName>
        <fullName evidence="2">CxC5 like cysteine cluster associated with KDZ domain-containing protein</fullName>
    </recommendedName>
</protein>
<dbReference type="GeneID" id="64623702"/>
<dbReference type="EMBL" id="JABBWG010000141">
    <property type="protein sequence ID" value="KAG1799569.1"/>
    <property type="molecule type" value="Genomic_DNA"/>
</dbReference>
<feature type="domain" description="CxC5 like cysteine cluster associated with KDZ" evidence="2">
    <location>
        <begin position="52"/>
        <end position="149"/>
    </location>
</feature>
<proteinExistence type="predicted"/>
<reference evidence="3" key="1">
    <citation type="journal article" date="2020" name="New Phytol.">
        <title>Comparative genomics reveals dynamic genome evolution in host specialist ectomycorrhizal fungi.</title>
        <authorList>
            <person name="Lofgren L.A."/>
            <person name="Nguyen N.H."/>
            <person name="Vilgalys R."/>
            <person name="Ruytinx J."/>
            <person name="Liao H.L."/>
            <person name="Branco S."/>
            <person name="Kuo A."/>
            <person name="LaButti K."/>
            <person name="Lipzen A."/>
            <person name="Andreopoulos W."/>
            <person name="Pangilinan J."/>
            <person name="Riley R."/>
            <person name="Hundley H."/>
            <person name="Na H."/>
            <person name="Barry K."/>
            <person name="Grigoriev I.V."/>
            <person name="Stajich J.E."/>
            <person name="Kennedy P.G."/>
        </authorList>
    </citation>
    <scope>NUCLEOTIDE SEQUENCE</scope>
    <source>
        <strain evidence="3">MN1</strain>
    </source>
</reference>
<feature type="transmembrane region" description="Helical" evidence="1">
    <location>
        <begin position="43"/>
        <end position="61"/>
    </location>
</feature>
<organism evidence="3 4">
    <name type="scientific">Suillus subaureus</name>
    <dbReference type="NCBI Taxonomy" id="48587"/>
    <lineage>
        <taxon>Eukaryota</taxon>
        <taxon>Fungi</taxon>
        <taxon>Dikarya</taxon>
        <taxon>Basidiomycota</taxon>
        <taxon>Agaricomycotina</taxon>
        <taxon>Agaricomycetes</taxon>
        <taxon>Agaricomycetidae</taxon>
        <taxon>Boletales</taxon>
        <taxon>Suillineae</taxon>
        <taxon>Suillaceae</taxon>
        <taxon>Suillus</taxon>
    </lineage>
</organism>
<accession>A0A9P7J2H9</accession>